<evidence type="ECO:0000313" key="3">
    <source>
        <dbReference type="EMBL" id="CAL8072794.1"/>
    </source>
</evidence>
<proteinExistence type="predicted"/>
<evidence type="ECO:0000256" key="2">
    <source>
        <dbReference type="SAM" id="Phobius"/>
    </source>
</evidence>
<keyword evidence="4" id="KW-1185">Reference proteome</keyword>
<gene>
    <name evidence="3" type="ORF">ODALV1_LOCUS2328</name>
</gene>
<keyword evidence="2" id="KW-0812">Transmembrane</keyword>
<feature type="compositionally biased region" description="Polar residues" evidence="1">
    <location>
        <begin position="59"/>
        <end position="84"/>
    </location>
</feature>
<comment type="caution">
    <text evidence="3">The sequence shown here is derived from an EMBL/GenBank/DDBJ whole genome shotgun (WGS) entry which is preliminary data.</text>
</comment>
<keyword evidence="2" id="KW-1133">Transmembrane helix</keyword>
<reference evidence="3 4" key="1">
    <citation type="submission" date="2024-08" db="EMBL/GenBank/DDBJ databases">
        <authorList>
            <person name="Cucini C."/>
            <person name="Frati F."/>
        </authorList>
    </citation>
    <scope>NUCLEOTIDE SEQUENCE [LARGE SCALE GENOMIC DNA]</scope>
</reference>
<feature type="transmembrane region" description="Helical" evidence="2">
    <location>
        <begin position="7"/>
        <end position="28"/>
    </location>
</feature>
<protein>
    <submittedName>
        <fullName evidence="3">Uncharacterized protein</fullName>
    </submittedName>
</protein>
<keyword evidence="2" id="KW-0472">Membrane</keyword>
<evidence type="ECO:0000256" key="1">
    <source>
        <dbReference type="SAM" id="MobiDB-lite"/>
    </source>
</evidence>
<dbReference type="Proteomes" id="UP001642540">
    <property type="component" value="Unassembled WGS sequence"/>
</dbReference>
<dbReference type="EMBL" id="CAXLJM020000007">
    <property type="protein sequence ID" value="CAL8072794.1"/>
    <property type="molecule type" value="Genomic_DNA"/>
</dbReference>
<feature type="region of interest" description="Disordered" evidence="1">
    <location>
        <begin position="55"/>
        <end position="84"/>
    </location>
</feature>
<accession>A0ABP1PPM0</accession>
<organism evidence="3 4">
    <name type="scientific">Orchesella dallaii</name>
    <dbReference type="NCBI Taxonomy" id="48710"/>
    <lineage>
        <taxon>Eukaryota</taxon>
        <taxon>Metazoa</taxon>
        <taxon>Ecdysozoa</taxon>
        <taxon>Arthropoda</taxon>
        <taxon>Hexapoda</taxon>
        <taxon>Collembola</taxon>
        <taxon>Entomobryomorpha</taxon>
        <taxon>Entomobryoidea</taxon>
        <taxon>Orchesellidae</taxon>
        <taxon>Orchesellinae</taxon>
        <taxon>Orchesella</taxon>
    </lineage>
</organism>
<sequence length="201" mass="22928">MPVPDDMWLYCGISALVMVILCCCFHVTELIKLRYLRKLTSADRFSLSGFSADGGSFSEAGSRSSTRRNTVVDTESGRPTTAASSGEARNFSIFTVITYASSQGSSRPFEMEAATATSTLNPKSNTVSSERVRTSLEELFDEISCTPAERSDRANTLNGKRLQKWHQLQKRCQLRQQRLRLRYQLQHKWRHLHWQQQRCQL</sequence>
<evidence type="ECO:0000313" key="4">
    <source>
        <dbReference type="Proteomes" id="UP001642540"/>
    </source>
</evidence>
<name>A0ABP1PPM0_9HEXA</name>